<dbReference type="InterPro" id="IPR052095">
    <property type="entry name" value="UNC-13_domain"/>
</dbReference>
<proteinExistence type="inferred from homology"/>
<dbReference type="InterPro" id="IPR035892">
    <property type="entry name" value="C2_domain_sf"/>
</dbReference>
<dbReference type="EMBL" id="BLKM01001786">
    <property type="protein sequence ID" value="GFG40331.1"/>
    <property type="molecule type" value="Genomic_DNA"/>
</dbReference>
<reference evidence="12" key="2">
    <citation type="submission" date="2020-01" db="EMBL/GenBank/DDBJ databases">
        <title>Draft genome sequence of the Termite Coptotermes fromosanus.</title>
        <authorList>
            <person name="Itakura S."/>
            <person name="Yosikawa Y."/>
            <person name="Umezawa K."/>
        </authorList>
    </citation>
    <scope>NUCLEOTIDE SEQUENCE [LARGE SCALE GENOMIC DNA]</scope>
</reference>
<sequence length="807" mass="93195">AEPHSWNGSLSKPAEKILIYHRVQSGMSLVSETLAQWTEFCSIHTSHPLSFTVFVPLLQKISNAIQEGLVTEEEKMLFWKAVVALLPSCLSGIRNIQVLAASKKTISEPSIILRLLTLLQELQPPKDVILFPVPINNRLPLEKSPNNYDIRTAVVKTATQGAEEWFSKITESYDVNDFGNEDDKLKGLIHVVVMVTVSLQKAIDLHDVIFQQYFDFPYADTLYKLYYDKFSEMIEPTVTSIWKSMSPLKFKDSTEDGIYDNDPLALGSDLFELYTSLQKFYSDLNRLGHIKCEDDMDLTSLNKFHHWFHKGISHWLCISQYKAMCGIQKAVQMDKIVPDYTDTKYSSSAYDMLQLFDQIKVFWNHLAWPNPKAYKEYAEKIIYDICECLSFYTDQICHKVQEMYAGDTVSGEEIQAWCLAVTNMDYVQQPVQIIVSEFGLDEITAVDRIKGSSSESGRQTVKVAIDNTIETARKKICEAAVQKMMPSTTQILMEAVKHLDSEEKIGMLMNHLCCNLYTLHSHLNTSNFSCLLEIIWKNLYSKLNEVFKINLKVGRLEQSFFKKFHNILHNLAELFKQFNERLDLSDLTDLEQLVQVHEMDTWELVHQYRLEQLSEQKAMQTSSHGLLTVRMMFLEATLMIEILNARNLQPISSKGSCYPYVKIYLLPESKFPVVVQQKTKTEKKTVFPIFEETFVIPLNSVQLNIENAMVMFMVKEKVFRRNRCLGETLISFHDIPKYNSTTRFEHLEQMHLKLNAPTKLDSGAFVVLEHYHEALAREFIKSRKLKKCKNRDPNNSHPLTVDVWMSI</sequence>
<comment type="caution">
    <text evidence="10">The sequence shown here is derived from an EMBL/GenBank/DDBJ whole genome shotgun (WGS) entry which is preliminary data.</text>
</comment>
<dbReference type="Gene3D" id="2.60.40.150">
    <property type="entry name" value="C2 domain"/>
    <property type="match status" value="1"/>
</dbReference>
<organism evidence="10 12">
    <name type="scientific">Coptotermes formosanus</name>
    <name type="common">Formosan subterranean termite</name>
    <dbReference type="NCBI Taxonomy" id="36987"/>
    <lineage>
        <taxon>Eukaryota</taxon>
        <taxon>Metazoa</taxon>
        <taxon>Ecdysozoa</taxon>
        <taxon>Arthropoda</taxon>
        <taxon>Hexapoda</taxon>
        <taxon>Insecta</taxon>
        <taxon>Pterygota</taxon>
        <taxon>Neoptera</taxon>
        <taxon>Polyneoptera</taxon>
        <taxon>Dictyoptera</taxon>
        <taxon>Blattodea</taxon>
        <taxon>Blattoidea</taxon>
        <taxon>Termitoidae</taxon>
        <taxon>Rhinotermitidae</taxon>
        <taxon>Coptotermes</taxon>
    </lineage>
</organism>
<dbReference type="GO" id="GO:0005770">
    <property type="term" value="C:late endosome"/>
    <property type="evidence" value="ECO:0007669"/>
    <property type="project" value="UniProtKB-SubCell"/>
</dbReference>
<dbReference type="SUPFAM" id="SSF49562">
    <property type="entry name" value="C2 domain (Calcium/lipid-binding domain, CaLB)"/>
    <property type="match status" value="1"/>
</dbReference>
<evidence type="ECO:0000259" key="8">
    <source>
        <dbReference type="PROSITE" id="PS51258"/>
    </source>
</evidence>
<evidence type="ECO:0000256" key="4">
    <source>
        <dbReference type="ARBA" id="ARBA00022483"/>
    </source>
</evidence>
<dbReference type="InParanoid" id="A0A6L2PN86"/>
<dbReference type="PROSITE" id="PS50004">
    <property type="entry name" value="C2"/>
    <property type="match status" value="1"/>
</dbReference>
<keyword evidence="6" id="KW-0967">Endosome</keyword>
<dbReference type="InterPro" id="IPR014772">
    <property type="entry name" value="Munc13_dom-2"/>
</dbReference>
<dbReference type="PANTHER" id="PTHR45999">
    <property type="entry name" value="UNC-13-4A, ISOFORM B"/>
    <property type="match status" value="1"/>
</dbReference>
<comment type="similarity">
    <text evidence="3">Belongs to the unc-13 family.</text>
</comment>
<dbReference type="EMBL" id="BLKM01011638">
    <property type="protein sequence ID" value="GFG33794.1"/>
    <property type="molecule type" value="Genomic_DNA"/>
</dbReference>
<evidence type="ECO:0000313" key="11">
    <source>
        <dbReference type="EMBL" id="GFG40331.1"/>
    </source>
</evidence>
<evidence type="ECO:0000256" key="3">
    <source>
        <dbReference type="ARBA" id="ARBA00005823"/>
    </source>
</evidence>
<comment type="subcellular location">
    <subcellularLocation>
        <location evidence="1">Cytoplasm</location>
    </subcellularLocation>
    <subcellularLocation>
        <location evidence="2">Late endosome</location>
    </subcellularLocation>
</comment>
<dbReference type="InterPro" id="IPR000008">
    <property type="entry name" value="C2_dom"/>
</dbReference>
<evidence type="ECO:0008006" key="13">
    <source>
        <dbReference type="Google" id="ProtNLM"/>
    </source>
</evidence>
<dbReference type="SMART" id="SM00239">
    <property type="entry name" value="C2"/>
    <property type="match status" value="1"/>
</dbReference>
<dbReference type="InterPro" id="IPR014770">
    <property type="entry name" value="Munc13_1"/>
</dbReference>
<feature type="domain" description="C2" evidence="7">
    <location>
        <begin position="619"/>
        <end position="746"/>
    </location>
</feature>
<evidence type="ECO:0000259" key="7">
    <source>
        <dbReference type="PROSITE" id="PS50004"/>
    </source>
</evidence>
<evidence type="ECO:0000256" key="5">
    <source>
        <dbReference type="ARBA" id="ARBA00022490"/>
    </source>
</evidence>
<evidence type="ECO:0000256" key="1">
    <source>
        <dbReference type="ARBA" id="ARBA00004496"/>
    </source>
</evidence>
<keyword evidence="4" id="KW-0268">Exocytosis</keyword>
<reference evidence="10" key="1">
    <citation type="journal article" date="2020" name="J. Asia-Pac. Entomol.">
        <title>Draft genome sequence of the termite, Coptotermes formosanus: Genetic insights into the pyruvate dehydrogenase complex of the termite.</title>
        <authorList>
            <person name="Itakura S."/>
            <person name="Yosikawa Y."/>
            <person name="Togami Y."/>
            <person name="Umezawa K."/>
        </authorList>
    </citation>
    <scope>NUCLEOTIDE SEQUENCE</scope>
    <source>
        <tissue evidence="10">Head</tissue>
    </source>
</reference>
<evidence type="ECO:0000313" key="10">
    <source>
        <dbReference type="EMBL" id="GFG33794.1"/>
    </source>
</evidence>
<keyword evidence="5" id="KW-0963">Cytoplasm</keyword>
<dbReference type="GO" id="GO:0099503">
    <property type="term" value="C:secretory vesicle"/>
    <property type="evidence" value="ECO:0007669"/>
    <property type="project" value="TreeGrafter"/>
</dbReference>
<feature type="domain" description="MHD2" evidence="9">
    <location>
        <begin position="502"/>
        <end position="617"/>
    </location>
</feature>
<accession>A0A6L2PN86</accession>
<dbReference type="PROSITE" id="PS51258">
    <property type="entry name" value="MHD1"/>
    <property type="match status" value="1"/>
</dbReference>
<dbReference type="OrthoDB" id="67700at2759"/>
<dbReference type="Pfam" id="PF00168">
    <property type="entry name" value="C2"/>
    <property type="match status" value="1"/>
</dbReference>
<dbReference type="AlphaFoldDB" id="A0A6L2PN86"/>
<dbReference type="PANTHER" id="PTHR45999:SF2">
    <property type="entry name" value="PROTEIN UNC-13 HOMOLOG 4B"/>
    <property type="match status" value="1"/>
</dbReference>
<keyword evidence="12" id="KW-1185">Reference proteome</keyword>
<dbReference type="Proteomes" id="UP000502823">
    <property type="component" value="Unassembled WGS sequence"/>
</dbReference>
<gene>
    <name evidence="10" type="ORF">Cfor_04778</name>
    <name evidence="11" type="ORF">Cfor_04918</name>
</gene>
<protein>
    <recommendedName>
        <fullName evidence="13">C2 domain-containing protein</fullName>
    </recommendedName>
</protein>
<dbReference type="Gene3D" id="1.10.357.50">
    <property type="match status" value="1"/>
</dbReference>
<evidence type="ECO:0000259" key="9">
    <source>
        <dbReference type="PROSITE" id="PS51259"/>
    </source>
</evidence>
<evidence type="ECO:0000313" key="12">
    <source>
        <dbReference type="Proteomes" id="UP000502823"/>
    </source>
</evidence>
<evidence type="ECO:0000256" key="2">
    <source>
        <dbReference type="ARBA" id="ARBA00004603"/>
    </source>
</evidence>
<feature type="domain" description="MHD1" evidence="8">
    <location>
        <begin position="271"/>
        <end position="396"/>
    </location>
</feature>
<evidence type="ECO:0000256" key="6">
    <source>
        <dbReference type="ARBA" id="ARBA00022753"/>
    </source>
</evidence>
<feature type="non-terminal residue" evidence="10">
    <location>
        <position position="1"/>
    </location>
</feature>
<name>A0A6L2PN86_COPFO</name>
<dbReference type="GO" id="GO:0006887">
    <property type="term" value="P:exocytosis"/>
    <property type="evidence" value="ECO:0007669"/>
    <property type="project" value="UniProtKB-KW"/>
</dbReference>
<dbReference type="PROSITE" id="PS51259">
    <property type="entry name" value="MHD2"/>
    <property type="match status" value="1"/>
</dbReference>